<evidence type="ECO:0000256" key="1">
    <source>
        <dbReference type="ARBA" id="ARBA00022737"/>
    </source>
</evidence>
<dbReference type="Proteomes" id="UP001243330">
    <property type="component" value="Unassembled WGS sequence"/>
</dbReference>
<dbReference type="SMART" id="SM00248">
    <property type="entry name" value="ANK"/>
    <property type="match status" value="6"/>
</dbReference>
<dbReference type="SUPFAM" id="SSF48403">
    <property type="entry name" value="Ankyrin repeat"/>
    <property type="match status" value="1"/>
</dbReference>
<dbReference type="Pfam" id="PF12796">
    <property type="entry name" value="Ank_2"/>
    <property type="match status" value="2"/>
</dbReference>
<gene>
    <name evidence="3" type="ORF">CCHR01_13993</name>
</gene>
<accession>A0AAD9A8G2</accession>
<dbReference type="InterPro" id="IPR002110">
    <property type="entry name" value="Ankyrin_rpt"/>
</dbReference>
<dbReference type="InterPro" id="IPR036770">
    <property type="entry name" value="Ankyrin_rpt-contain_sf"/>
</dbReference>
<name>A0AAD9A8G2_9PEZI</name>
<comment type="caution">
    <text evidence="3">The sequence shown here is derived from an EMBL/GenBank/DDBJ whole genome shotgun (WGS) entry which is preliminary data.</text>
</comment>
<keyword evidence="1" id="KW-0677">Repeat</keyword>
<dbReference type="EMBL" id="JAQOWY010000361">
    <property type="protein sequence ID" value="KAK1843381.1"/>
    <property type="molecule type" value="Genomic_DNA"/>
</dbReference>
<dbReference type="PANTHER" id="PTHR24198:SF165">
    <property type="entry name" value="ANKYRIN REPEAT-CONTAINING PROTEIN-RELATED"/>
    <property type="match status" value="1"/>
</dbReference>
<dbReference type="AlphaFoldDB" id="A0AAD9A8G2"/>
<keyword evidence="4" id="KW-1185">Reference proteome</keyword>
<evidence type="ECO:0000313" key="3">
    <source>
        <dbReference type="EMBL" id="KAK1843381.1"/>
    </source>
</evidence>
<reference evidence="3" key="1">
    <citation type="submission" date="2023-01" db="EMBL/GenBank/DDBJ databases">
        <title>Colletotrichum chrysophilum M932 genome sequence.</title>
        <authorList>
            <person name="Baroncelli R."/>
        </authorList>
    </citation>
    <scope>NUCLEOTIDE SEQUENCE</scope>
    <source>
        <strain evidence="3">M932</strain>
    </source>
</reference>
<evidence type="ECO:0000256" key="2">
    <source>
        <dbReference type="ARBA" id="ARBA00023043"/>
    </source>
</evidence>
<protein>
    <submittedName>
        <fullName evidence="3">Ankyrin repeat protein</fullName>
    </submittedName>
</protein>
<proteinExistence type="predicted"/>
<dbReference type="PANTHER" id="PTHR24198">
    <property type="entry name" value="ANKYRIN REPEAT AND PROTEIN KINASE DOMAIN-CONTAINING PROTEIN"/>
    <property type="match status" value="1"/>
</dbReference>
<organism evidence="3 4">
    <name type="scientific">Colletotrichum chrysophilum</name>
    <dbReference type="NCBI Taxonomy" id="1836956"/>
    <lineage>
        <taxon>Eukaryota</taxon>
        <taxon>Fungi</taxon>
        <taxon>Dikarya</taxon>
        <taxon>Ascomycota</taxon>
        <taxon>Pezizomycotina</taxon>
        <taxon>Sordariomycetes</taxon>
        <taxon>Hypocreomycetidae</taxon>
        <taxon>Glomerellales</taxon>
        <taxon>Glomerellaceae</taxon>
        <taxon>Colletotrichum</taxon>
        <taxon>Colletotrichum gloeosporioides species complex</taxon>
    </lineage>
</organism>
<dbReference type="Gene3D" id="1.25.40.20">
    <property type="entry name" value="Ankyrin repeat-containing domain"/>
    <property type="match status" value="2"/>
</dbReference>
<keyword evidence="2" id="KW-0040">ANK repeat</keyword>
<sequence>METPLSSRQINYYNVVEPYLSHGNKPGDREYLAKILKNWSPEVDPDHVIGWALHYAISKRDDVAFQMMIDSGVSVTVRQTQDPGFTPLFAAAQYGTLAMARFFWEQVGPKGRFLPTRNFRPGQLTCLRVAARNGQTDVMAYFLEVWDGWQDEMDRALLDAASAWCDDTVALLLAKASFEPRVVQDALCKSVSRRMILAENPTKRPPTVEEHLCQQRLVCRLIDAGGNPNAEDYLSNEPLINIAASYKDCIGAVIGLLEKGANPNRPGPQGRTALYCLFNQREGMYRRKHHASTDAFRVLLHHGALPDLADDDGETPLHAVARNGTLEQVKLCLSHIQAVRSKRECLESRNSSGESVLDCAKMENDEVSKFLSSHFR</sequence>
<evidence type="ECO:0000313" key="4">
    <source>
        <dbReference type="Proteomes" id="UP001243330"/>
    </source>
</evidence>